<protein>
    <submittedName>
        <fullName evidence="1">Uncharacterized protein</fullName>
    </submittedName>
</protein>
<evidence type="ECO:0000313" key="2">
    <source>
        <dbReference type="Proteomes" id="UP000182888"/>
    </source>
</evidence>
<evidence type="ECO:0000313" key="1">
    <source>
        <dbReference type="EMBL" id="CDX54033.1"/>
    </source>
</evidence>
<name>A0A0K2VUX3_MESPL</name>
<dbReference type="EMBL" id="CCND01000010">
    <property type="protein sequence ID" value="CDX54033.1"/>
    <property type="molecule type" value="Genomic_DNA"/>
</dbReference>
<proteinExistence type="predicted"/>
<reference evidence="2" key="1">
    <citation type="submission" date="2014-08" db="EMBL/GenBank/DDBJ databases">
        <authorList>
            <person name="Edwards T."/>
        </authorList>
    </citation>
    <scope>NUCLEOTIDE SEQUENCE [LARGE SCALE GENOMIC DNA]</scope>
</reference>
<sequence length="94" mass="10334">MRFRFFDFTHVLIPKPVPTFGRHALVGLSVGYQGILLSRNGAKADQRLAFSNLTVQPILGAAMVCGHATASRPMHHSVVVLITPCVSLRSRAWH</sequence>
<accession>A0A0K2VUX3</accession>
<dbReference type="Proteomes" id="UP000182888">
    <property type="component" value="Unassembled WGS sequence"/>
</dbReference>
<dbReference type="AlphaFoldDB" id="A0A0K2VUX3"/>
<gene>
    <name evidence="1" type="ORF">MPL1032_180310</name>
</gene>
<organism evidence="1 2">
    <name type="scientific">Mesorhizobium plurifarium</name>
    <dbReference type="NCBI Taxonomy" id="69974"/>
    <lineage>
        <taxon>Bacteria</taxon>
        <taxon>Pseudomonadati</taxon>
        <taxon>Pseudomonadota</taxon>
        <taxon>Alphaproteobacteria</taxon>
        <taxon>Hyphomicrobiales</taxon>
        <taxon>Phyllobacteriaceae</taxon>
        <taxon>Mesorhizobium</taxon>
    </lineage>
</organism>